<comment type="catalytic activity">
    <reaction evidence="12">
        <text>L-lysyl-[collagen] + 2-oxoglutarate + O2 = (5R)-5-hydroxy-L-lysyl-[collagen] + succinate + CO2</text>
        <dbReference type="Rhea" id="RHEA:16569"/>
        <dbReference type="Rhea" id="RHEA-COMP:12751"/>
        <dbReference type="Rhea" id="RHEA-COMP:12752"/>
        <dbReference type="ChEBI" id="CHEBI:15379"/>
        <dbReference type="ChEBI" id="CHEBI:16526"/>
        <dbReference type="ChEBI" id="CHEBI:16810"/>
        <dbReference type="ChEBI" id="CHEBI:29969"/>
        <dbReference type="ChEBI" id="CHEBI:30031"/>
        <dbReference type="ChEBI" id="CHEBI:133442"/>
        <dbReference type="EC" id="1.14.11.4"/>
    </reaction>
</comment>
<evidence type="ECO:0000256" key="12">
    <source>
        <dbReference type="ARBA" id="ARBA00047930"/>
    </source>
</evidence>
<evidence type="ECO:0000256" key="4">
    <source>
        <dbReference type="ARBA" id="ARBA00022723"/>
    </source>
</evidence>
<dbReference type="Gene3D" id="2.60.120.620">
    <property type="entry name" value="q2cbj1_9rhob like domain"/>
    <property type="match status" value="1"/>
</dbReference>
<evidence type="ECO:0000256" key="3">
    <source>
        <dbReference type="ARBA" id="ARBA00012264"/>
    </source>
</evidence>
<evidence type="ECO:0000256" key="10">
    <source>
        <dbReference type="ARBA" id="ARBA00023004"/>
    </source>
</evidence>
<keyword evidence="10" id="KW-0408">Iron</keyword>
<evidence type="ECO:0000256" key="8">
    <source>
        <dbReference type="ARBA" id="ARBA00022964"/>
    </source>
</evidence>
<dbReference type="AlphaFoldDB" id="A0ABD2AQB3"/>
<keyword evidence="9" id="KW-0560">Oxidoreductase</keyword>
<gene>
    <name evidence="15" type="ORF">V1478_009360</name>
</gene>
<feature type="signal peptide" evidence="13">
    <location>
        <begin position="1"/>
        <end position="22"/>
    </location>
</feature>
<dbReference type="PANTHER" id="PTHR10730">
    <property type="entry name" value="PROCOLLAGEN-LYSINE,2-OXOGLUTARATE 5-DIOXYGENASE/GLYCOSYLTRANSFERASE 25 FAMILY MEMBER"/>
    <property type="match status" value="1"/>
</dbReference>
<dbReference type="GO" id="GO:0046872">
    <property type="term" value="F:metal ion binding"/>
    <property type="evidence" value="ECO:0007669"/>
    <property type="project" value="UniProtKB-KW"/>
</dbReference>
<comment type="cofactor">
    <cofactor evidence="1">
        <name>L-ascorbate</name>
        <dbReference type="ChEBI" id="CHEBI:38290"/>
    </cofactor>
</comment>
<evidence type="ECO:0000256" key="6">
    <source>
        <dbReference type="ARBA" id="ARBA00022824"/>
    </source>
</evidence>
<evidence type="ECO:0000256" key="9">
    <source>
        <dbReference type="ARBA" id="ARBA00023002"/>
    </source>
</evidence>
<dbReference type="InterPro" id="IPR006620">
    <property type="entry name" value="Pro_4_hyd_alph"/>
</dbReference>
<dbReference type="InterPro" id="IPR044861">
    <property type="entry name" value="IPNS-like_FE2OG_OXY"/>
</dbReference>
<dbReference type="Pfam" id="PF25342">
    <property type="entry name" value="GT_PLOD"/>
    <property type="match status" value="1"/>
</dbReference>
<keyword evidence="16" id="KW-1185">Reference proteome</keyword>
<dbReference type="GO" id="GO:0005783">
    <property type="term" value="C:endoplasmic reticulum"/>
    <property type="evidence" value="ECO:0007669"/>
    <property type="project" value="UniProtKB-SubCell"/>
</dbReference>
<dbReference type="InterPro" id="IPR029044">
    <property type="entry name" value="Nucleotide-diphossugar_trans"/>
</dbReference>
<protein>
    <recommendedName>
        <fullName evidence="3">procollagen-lysine 5-dioxygenase</fullName>
        <ecNumber evidence="3">1.14.11.4</ecNumber>
    </recommendedName>
</protein>
<evidence type="ECO:0000256" key="11">
    <source>
        <dbReference type="ARBA" id="ARBA00023180"/>
    </source>
</evidence>
<sequence length="748" mass="87239">MQIKRIGWCLIWSIFLTYHVVSENTDSSESNDILLFTVASNETDGFKRYIRSTEVYGFRDRVRVLGLGKEWRGGNVKTSRGGGYKINLFKDALKKYQDDKERIVIFTDSYDVIFLTPISEIIERFKETEARILFSAEGSCWPDRSLASKYPHVTGGKRYLNSGGFMGYAFDIFAILNTATLEDHEDDQLFYTNIYLDKELREKHKIKLDHKSEIFQNLYGAVADVELIFKGQEAYLQNTVYNTIPLIVHGNGYSKLALNSLGNYLARAWSPEEGCLNCWDDVIELDVKKPDAFPIILVALFVDIPVPFLEEFLLSVYRQTYPKSKLHLFIHNNVPYHEQTIQEFIDTIGEEYLSVKQIFPSDDIDEVHARNLAMDYCLLKDCAGYFSVDAIAHLDNEHALKLLVEQQRNIVAPLLVRPYKAWSNFWGAITDDGFYARSFDYMEIVKNERRGLWNVPFISNCYLINATLIKNKATRPSYSVDDLDPDMAFAYINRERYIHMYVSNRLDFGHLVDPDTYNIKLTHPDFYQILDNKFDWEKRYIHENYSLNFDANHQPQQACIIDPCPDVYWFPIANRRFTKELINVVETYGHWSDGTNHDPRLSGGYENVPTRDIHMNQINFESQWLYFLKEYVRPLQELVFTGYYHDVRLHIILLPPRAIMNFVVRYRPDEQPSLRPHHDSSTYTINIALNEVGVDYEGGGCRFIRYNCSVIDTKPGWMLMHPGRLTHYHEGLKVTKGTRYIMISFVDP</sequence>
<dbReference type="EMBL" id="JAUDFV010000141">
    <property type="protein sequence ID" value="KAL2722497.1"/>
    <property type="molecule type" value="Genomic_DNA"/>
</dbReference>
<dbReference type="Proteomes" id="UP001607302">
    <property type="component" value="Unassembled WGS sequence"/>
</dbReference>
<keyword evidence="7" id="KW-0847">Vitamin C</keyword>
<keyword evidence="6" id="KW-0256">Endoplasmic reticulum</keyword>
<dbReference type="Pfam" id="PF03171">
    <property type="entry name" value="2OG-FeII_Oxy"/>
    <property type="match status" value="1"/>
</dbReference>
<dbReference type="InterPro" id="IPR050757">
    <property type="entry name" value="Collagen_mod_GT25"/>
</dbReference>
<evidence type="ECO:0000313" key="16">
    <source>
        <dbReference type="Proteomes" id="UP001607302"/>
    </source>
</evidence>
<name>A0ABD2AQB3_VESSQ</name>
<evidence type="ECO:0000256" key="13">
    <source>
        <dbReference type="SAM" id="SignalP"/>
    </source>
</evidence>
<dbReference type="SUPFAM" id="SSF53448">
    <property type="entry name" value="Nucleotide-diphospho-sugar transferases"/>
    <property type="match status" value="1"/>
</dbReference>
<evidence type="ECO:0000256" key="7">
    <source>
        <dbReference type="ARBA" id="ARBA00022896"/>
    </source>
</evidence>
<dbReference type="SMART" id="SM00702">
    <property type="entry name" value="P4Hc"/>
    <property type="match status" value="1"/>
</dbReference>
<organism evidence="15 16">
    <name type="scientific">Vespula squamosa</name>
    <name type="common">Southern yellow jacket</name>
    <name type="synonym">Wasp</name>
    <dbReference type="NCBI Taxonomy" id="30214"/>
    <lineage>
        <taxon>Eukaryota</taxon>
        <taxon>Metazoa</taxon>
        <taxon>Ecdysozoa</taxon>
        <taxon>Arthropoda</taxon>
        <taxon>Hexapoda</taxon>
        <taxon>Insecta</taxon>
        <taxon>Pterygota</taxon>
        <taxon>Neoptera</taxon>
        <taxon>Endopterygota</taxon>
        <taxon>Hymenoptera</taxon>
        <taxon>Apocrita</taxon>
        <taxon>Aculeata</taxon>
        <taxon>Vespoidea</taxon>
        <taxon>Vespidae</taxon>
        <taxon>Vespinae</taxon>
        <taxon>Vespula</taxon>
    </lineage>
</organism>
<proteinExistence type="predicted"/>
<reference evidence="15 16" key="1">
    <citation type="journal article" date="2024" name="Ann. Entomol. Soc. Am.">
        <title>Genomic analyses of the southern and eastern yellowjacket wasps (Hymenoptera: Vespidae) reveal evolutionary signatures of social life.</title>
        <authorList>
            <person name="Catto M.A."/>
            <person name="Caine P.B."/>
            <person name="Orr S.E."/>
            <person name="Hunt B.G."/>
            <person name="Goodisman M.A.D."/>
        </authorList>
    </citation>
    <scope>NUCLEOTIDE SEQUENCE [LARGE SCALE GENOMIC DNA]</scope>
    <source>
        <strain evidence="15">233</strain>
        <tissue evidence="15">Head and thorax</tissue>
    </source>
</reference>
<evidence type="ECO:0000313" key="15">
    <source>
        <dbReference type="EMBL" id="KAL2722497.1"/>
    </source>
</evidence>
<accession>A0ABD2AQB3</accession>
<feature type="chain" id="PRO_5044878551" description="procollagen-lysine 5-dioxygenase" evidence="13">
    <location>
        <begin position="23"/>
        <end position="748"/>
    </location>
</feature>
<evidence type="ECO:0000256" key="1">
    <source>
        <dbReference type="ARBA" id="ARBA00001961"/>
    </source>
</evidence>
<feature type="domain" description="Fe2OG dioxygenase" evidence="14">
    <location>
        <begin position="655"/>
        <end position="748"/>
    </location>
</feature>
<dbReference type="InterPro" id="IPR005123">
    <property type="entry name" value="Oxoglu/Fe-dep_dioxygenase_dom"/>
</dbReference>
<dbReference type="GO" id="GO:0008475">
    <property type="term" value="F:procollagen-lysine 5-dioxygenase activity"/>
    <property type="evidence" value="ECO:0007669"/>
    <property type="project" value="UniProtKB-EC"/>
</dbReference>
<dbReference type="GO" id="GO:0031418">
    <property type="term" value="F:L-ascorbic acid binding"/>
    <property type="evidence" value="ECO:0007669"/>
    <property type="project" value="UniProtKB-KW"/>
</dbReference>
<comment type="subcellular location">
    <subcellularLocation>
        <location evidence="2">Endoplasmic reticulum</location>
    </subcellularLocation>
</comment>
<dbReference type="InterPro" id="IPR057589">
    <property type="entry name" value="GT_PLOD"/>
</dbReference>
<evidence type="ECO:0000256" key="2">
    <source>
        <dbReference type="ARBA" id="ARBA00004240"/>
    </source>
</evidence>
<keyword evidence="4" id="KW-0479">Metal-binding</keyword>
<evidence type="ECO:0000256" key="5">
    <source>
        <dbReference type="ARBA" id="ARBA00022729"/>
    </source>
</evidence>
<dbReference type="EC" id="1.14.11.4" evidence="3"/>
<keyword evidence="11" id="KW-0325">Glycoprotein</keyword>
<keyword evidence="5 13" id="KW-0732">Signal</keyword>
<comment type="caution">
    <text evidence="15">The sequence shown here is derived from an EMBL/GenBank/DDBJ whole genome shotgun (WGS) entry which is preliminary data.</text>
</comment>
<keyword evidence="8" id="KW-0223">Dioxygenase</keyword>
<dbReference type="PROSITE" id="PS51471">
    <property type="entry name" value="FE2OG_OXY"/>
    <property type="match status" value="1"/>
</dbReference>
<evidence type="ECO:0000259" key="14">
    <source>
        <dbReference type="PROSITE" id="PS51471"/>
    </source>
</evidence>
<dbReference type="PANTHER" id="PTHR10730:SF45">
    <property type="entry name" value="PROCOLLAGEN-LYSINE,2-OXOGLUTARATE 5-DIOXYGENASE"/>
    <property type="match status" value="1"/>
</dbReference>